<feature type="active site" description="Proton donor/acceptor; for FBP aldolase activity" evidence="15">
    <location>
        <position position="228"/>
    </location>
</feature>
<evidence type="ECO:0000256" key="3">
    <source>
        <dbReference type="ARBA" id="ARBA00004742"/>
    </source>
</evidence>
<feature type="binding site" description="in other chain" evidence="15">
    <location>
        <position position="90"/>
    </location>
    <ligand>
        <name>beta-D-fructose 1,6-bisphosphate</name>
        <dbReference type="ChEBI" id="CHEBI:32966"/>
        <note>ligand shared between dimeric partners</note>
    </ligand>
</feature>
<dbReference type="InterPro" id="IPR007324">
    <property type="entry name" value="Sugar-bd_dom_put"/>
</dbReference>
<evidence type="ECO:0000313" key="17">
    <source>
        <dbReference type="EMBL" id="HGG99133.1"/>
    </source>
</evidence>
<feature type="active site" description="Schiff-base intermediate with DHAP; for FBP aldolase activity" evidence="15">
    <location>
        <position position="231"/>
    </location>
</feature>
<keyword evidence="11 15" id="KW-0460">Magnesium</keyword>
<comment type="caution">
    <text evidence="15">Lacks conserved residue(s) required for the propagation of feature annotation.</text>
</comment>
<comment type="caution">
    <text evidence="17">The sequence shown here is derived from an EMBL/GenBank/DDBJ whole genome shotgun (WGS) entry which is preliminary data.</text>
</comment>
<comment type="subunit">
    <text evidence="5 15">Homooctamer; dimer of tetramers.</text>
</comment>
<evidence type="ECO:0000256" key="9">
    <source>
        <dbReference type="ARBA" id="ARBA00022723"/>
    </source>
</evidence>
<comment type="cofactor">
    <cofactor evidence="2 15">
        <name>Mg(2+)</name>
        <dbReference type="ChEBI" id="CHEBI:18420"/>
    </cofactor>
</comment>
<dbReference type="GO" id="GO:0006094">
    <property type="term" value="P:gluconeogenesis"/>
    <property type="evidence" value="ECO:0007669"/>
    <property type="project" value="UniProtKB-UniRule"/>
</dbReference>
<feature type="binding site" evidence="15">
    <location>
        <position position="94"/>
    </location>
    <ligand>
        <name>Mg(2+)</name>
        <dbReference type="ChEBI" id="CHEBI:18420"/>
        <label>1</label>
    </ligand>
</feature>
<comment type="catalytic activity">
    <reaction evidence="1 15">
        <text>beta-D-fructose 1,6-bisphosphate + H2O = beta-D-fructose 6-phosphate + phosphate</text>
        <dbReference type="Rhea" id="RHEA:11064"/>
        <dbReference type="ChEBI" id="CHEBI:15377"/>
        <dbReference type="ChEBI" id="CHEBI:32966"/>
        <dbReference type="ChEBI" id="CHEBI:43474"/>
        <dbReference type="ChEBI" id="CHEBI:57634"/>
        <dbReference type="EC" id="3.1.3.11"/>
    </reaction>
</comment>
<dbReference type="PANTHER" id="PTHR38341:SF1">
    <property type="entry name" value="FRUCTOSE-1,6-BISPHOSPHATE ALDOLASE_PHOSPHATASE"/>
    <property type="match status" value="1"/>
</dbReference>
<feature type="binding site" description="in other chain" evidence="15">
    <location>
        <position position="265"/>
    </location>
    <ligand>
        <name>beta-D-fructose 1,6-bisphosphate</name>
        <dbReference type="ChEBI" id="CHEBI:32966"/>
        <note>ligand shared between dimeric partners</note>
    </ligand>
</feature>
<keyword evidence="10 15" id="KW-0378">Hydrolase</keyword>
<comment type="catalytic activity">
    <reaction evidence="15">
        <text>beta-D-fructose 1,6-bisphosphate = D-glyceraldehyde 3-phosphate + dihydroxyacetone phosphate</text>
        <dbReference type="Rhea" id="RHEA:14729"/>
        <dbReference type="ChEBI" id="CHEBI:32966"/>
        <dbReference type="ChEBI" id="CHEBI:57642"/>
        <dbReference type="ChEBI" id="CHEBI:59776"/>
        <dbReference type="EC" id="4.1.2.13"/>
    </reaction>
</comment>
<comment type="similarity">
    <text evidence="4 15">Belongs to the FBP aldolase/phosphatase family.</text>
</comment>
<reference evidence="17" key="1">
    <citation type="journal article" date="2020" name="mSystems">
        <title>Genome- and Community-Level Interaction Insights into Carbon Utilization and Element Cycling Functions of Hydrothermarchaeota in Hydrothermal Sediment.</title>
        <authorList>
            <person name="Zhou Z."/>
            <person name="Liu Y."/>
            <person name="Xu W."/>
            <person name="Pan J."/>
            <person name="Luo Z.H."/>
            <person name="Li M."/>
        </authorList>
    </citation>
    <scope>NUCLEOTIDE SEQUENCE [LARGE SCALE GENOMIC DNA]</scope>
    <source>
        <strain evidence="17">SpSt-788</strain>
    </source>
</reference>
<evidence type="ECO:0000256" key="14">
    <source>
        <dbReference type="ARBA" id="ARBA00023277"/>
    </source>
</evidence>
<feature type="binding site" evidence="15">
    <location>
        <position position="265"/>
    </location>
    <ligand>
        <name>dihydroxyacetone phosphate</name>
        <dbReference type="ChEBI" id="CHEBI:57642"/>
    </ligand>
</feature>
<proteinExistence type="inferred from homology"/>
<evidence type="ECO:0000256" key="13">
    <source>
        <dbReference type="ARBA" id="ARBA00023270"/>
    </source>
</evidence>
<accession>A0A7C4AIV6</accession>
<dbReference type="NCBIfam" id="NF041126">
    <property type="entry name" value="FBP_aldo_phos"/>
    <property type="match status" value="1"/>
</dbReference>
<organism evidence="17">
    <name type="scientific">Thermodesulfovibrio aggregans</name>
    <dbReference type="NCBI Taxonomy" id="86166"/>
    <lineage>
        <taxon>Bacteria</taxon>
        <taxon>Pseudomonadati</taxon>
        <taxon>Nitrospirota</taxon>
        <taxon>Thermodesulfovibrionia</taxon>
        <taxon>Thermodesulfovibrionales</taxon>
        <taxon>Thermodesulfovibrionaceae</taxon>
        <taxon>Thermodesulfovibrio</taxon>
    </lineage>
</organism>
<evidence type="ECO:0000256" key="15">
    <source>
        <dbReference type="HAMAP-Rule" id="MF_02067"/>
    </source>
</evidence>
<gene>
    <name evidence="15" type="primary">fbp</name>
    <name evidence="17" type="ORF">ENV75_01590</name>
</gene>
<sequence>MKVTLSVIKADIGGYVGHSGSHPDILKTARQILQKAKDKRVIFDFSVLSCGDDLELIMTHDKGTENTEIHNLAWNTFVECTRVAKNLKLYGAGQDLLSDSFAGTVRGMGPGFAEIEFEERKSEPVVIFMADKTSPGAWNLPLFKIFADPFNTAGLVIDPSMRKGFIFQVLDVFEDRIYTLSCPEDIYDLLALIGAVGRYVIKTVYKKGSNEVVAAASTQKLGLMAGKYVGKDDPVLIVRSQSGFPAIGEILEPFSTPYLVEGWMRGSHHGPLMPVAFHQANPTRFDGPPRVIAAGFQITNGVLIGPRDMFDDPSFDEARKRANDIANYIRKHGPFEPHRLSLSDMEYTTLPEVLKLIFEEIKFEIPRKTELEEKIKKKYRFLKDVRVVVTEGATFHQVLKVIAKEAANYFEKIAKDGMKIGVGCGRTIGNLIANLTPKMFSGLKIYPLSVTPTLEAVEFSSNVLVGQMAGKYPDSSAFNLPSIPVASYKEYKEKYLVNPDVKKIYDESHDVDIFLVGIGAVEFKTPGFAHIAYMYKKLTPDKLRKKGVLAEINFFPLYKDGTPLTESEKAENVLKELANRIVGVSLSRLKEMAKTPGKYVVAVSGGMEKVEAIKTALKGKYFNVLITDSYVAERILED</sequence>
<dbReference type="Pfam" id="PF01950">
    <property type="entry name" value="FBPase_3"/>
    <property type="match status" value="1"/>
</dbReference>
<feature type="binding site" evidence="15">
    <location>
        <position position="52"/>
    </location>
    <ligand>
        <name>Mg(2+)</name>
        <dbReference type="ChEBI" id="CHEBI:18420"/>
        <label>1</label>
    </ligand>
</feature>
<comment type="function">
    <text evidence="15">Catalyzes two subsequent steps in gluconeogenesis: the aldol condensation of dihydroxyacetone phosphate (DHAP) and glyceraldehyde-3-phosphate (GA3P) to fructose-1,6-bisphosphate (FBP), and the dephosphorylation of FBP to fructose-6-phosphate (F6P).</text>
</comment>
<feature type="active site" description="Proton acceptor; for FBP phosphatase activity" evidence="15">
    <location>
        <position position="11"/>
    </location>
</feature>
<keyword evidence="12 15" id="KW-0456">Lyase</keyword>
<feature type="domain" description="Sugar-binding" evidence="16">
    <location>
        <begin position="367"/>
        <end position="637"/>
    </location>
</feature>
<feature type="binding site" evidence="15">
    <location>
        <position position="18"/>
    </location>
    <ligand>
        <name>dihydroxyacetone phosphate</name>
        <dbReference type="ChEBI" id="CHEBI:57642"/>
    </ligand>
</feature>
<feature type="binding site" evidence="15">
    <location>
        <position position="52"/>
    </location>
    <ligand>
        <name>Mg(2+)</name>
        <dbReference type="ChEBI" id="CHEBI:18420"/>
        <label>2</label>
    </ligand>
</feature>
<keyword evidence="14 15" id="KW-0119">Carbohydrate metabolism</keyword>
<feature type="binding site" evidence="15">
    <location>
        <position position="53"/>
    </location>
    <ligand>
        <name>Mg(2+)</name>
        <dbReference type="ChEBI" id="CHEBI:18420"/>
        <label>2</label>
    </ligand>
</feature>
<evidence type="ECO:0000259" key="16">
    <source>
        <dbReference type="Pfam" id="PF04198"/>
    </source>
</evidence>
<evidence type="ECO:0000256" key="8">
    <source>
        <dbReference type="ARBA" id="ARBA00022432"/>
    </source>
</evidence>
<evidence type="ECO:0000256" key="6">
    <source>
        <dbReference type="ARBA" id="ARBA00013093"/>
    </source>
</evidence>
<dbReference type="GO" id="GO:0030246">
    <property type="term" value="F:carbohydrate binding"/>
    <property type="evidence" value="ECO:0007669"/>
    <property type="project" value="InterPro"/>
</dbReference>
<dbReference type="EC" id="3.1.3.11" evidence="6 15"/>
<feature type="binding site" description="in other chain" evidence="15">
    <location>
        <position position="18"/>
    </location>
    <ligand>
        <name>beta-D-fructose 1,6-bisphosphate</name>
        <dbReference type="ChEBI" id="CHEBI:32966"/>
        <note>ligand shared between dimeric partners</note>
    </ligand>
</feature>
<evidence type="ECO:0000256" key="7">
    <source>
        <dbReference type="ARBA" id="ARBA00018635"/>
    </source>
</evidence>
<feature type="binding site" evidence="15">
    <location>
        <position position="286"/>
    </location>
    <ligand>
        <name>dihydroxyacetone phosphate</name>
        <dbReference type="ChEBI" id="CHEBI:57642"/>
    </ligand>
</feature>
<feature type="binding site" description="in other chain" evidence="15">
    <location>
        <position position="132"/>
    </location>
    <ligand>
        <name>beta-D-fructose 1,6-bisphosphate</name>
        <dbReference type="ChEBI" id="CHEBI:32966"/>
        <note>ligand shared between dimeric partners</note>
    </ligand>
</feature>
<evidence type="ECO:0000256" key="2">
    <source>
        <dbReference type="ARBA" id="ARBA00001946"/>
    </source>
</evidence>
<feature type="binding site" evidence="15">
    <location>
        <position position="11"/>
    </location>
    <ligand>
        <name>Mg(2+)</name>
        <dbReference type="ChEBI" id="CHEBI:18420"/>
        <label>1</label>
    </ligand>
</feature>
<dbReference type="GO" id="GO:0000287">
    <property type="term" value="F:magnesium ion binding"/>
    <property type="evidence" value="ECO:0007669"/>
    <property type="project" value="UniProtKB-UniRule"/>
</dbReference>
<feature type="binding site" evidence="15">
    <location>
        <position position="232"/>
    </location>
    <ligand>
        <name>Mg(2+)</name>
        <dbReference type="ChEBI" id="CHEBI:18420"/>
        <label>3</label>
    </ligand>
</feature>
<keyword evidence="9 15" id="KW-0479">Metal-binding</keyword>
<dbReference type="Pfam" id="PF04198">
    <property type="entry name" value="Sugar-bind"/>
    <property type="match status" value="1"/>
</dbReference>
<protein>
    <recommendedName>
        <fullName evidence="7 15">Fructose-1,6-bisphosphate aldolase/phosphatase</fullName>
        <shortName evidence="15">FBP A/P</shortName>
        <shortName evidence="15">FBP aldolase/phosphatase</shortName>
        <ecNumber evidence="6 15">3.1.3.11</ecNumber>
        <ecNumber evidence="15">4.1.2.13</ecNumber>
    </recommendedName>
</protein>
<feature type="binding site" evidence="15">
    <location>
        <position position="233"/>
    </location>
    <ligand>
        <name>Mg(2+)</name>
        <dbReference type="ChEBI" id="CHEBI:18420"/>
        <label>3</label>
    </ligand>
</feature>
<evidence type="ECO:0000256" key="11">
    <source>
        <dbReference type="ARBA" id="ARBA00022842"/>
    </source>
</evidence>
<dbReference type="GO" id="GO:0004332">
    <property type="term" value="F:fructose-bisphosphate aldolase activity"/>
    <property type="evidence" value="ECO:0007669"/>
    <property type="project" value="UniProtKB-UniRule"/>
</dbReference>
<dbReference type="EMBL" id="DTHO01000014">
    <property type="protein sequence ID" value="HGG99133.1"/>
    <property type="molecule type" value="Genomic_DNA"/>
</dbReference>
<dbReference type="Gene3D" id="3.40.50.1360">
    <property type="match status" value="1"/>
</dbReference>
<dbReference type="PANTHER" id="PTHR38341">
    <property type="entry name" value="FRUCTOSE-1,6-BISPHOSPHATE ALDOLASE/PHOSPHATASE"/>
    <property type="match status" value="1"/>
</dbReference>
<name>A0A7C4AIV6_9BACT</name>
<dbReference type="UniPathway" id="UPA00138"/>
<keyword evidence="13 15" id="KW-0704">Schiff base</keyword>
<evidence type="ECO:0000256" key="4">
    <source>
        <dbReference type="ARBA" id="ARBA00010693"/>
    </source>
</evidence>
<dbReference type="InterPro" id="IPR037171">
    <property type="entry name" value="NagB/RpiA_transferase-like"/>
</dbReference>
<evidence type="ECO:0000256" key="1">
    <source>
        <dbReference type="ARBA" id="ARBA00001273"/>
    </source>
</evidence>
<evidence type="ECO:0000256" key="12">
    <source>
        <dbReference type="ARBA" id="ARBA00023239"/>
    </source>
</evidence>
<dbReference type="InterPro" id="IPR036076">
    <property type="entry name" value="FBPase_V_sf"/>
</dbReference>
<dbReference type="InterPro" id="IPR002803">
    <property type="entry name" value="FBPase_V"/>
</dbReference>
<feature type="binding site" evidence="15">
    <location>
        <position position="233"/>
    </location>
    <ligand>
        <name>Mg(2+)</name>
        <dbReference type="ChEBI" id="CHEBI:18420"/>
        <label>2</label>
    </ligand>
</feature>
<keyword evidence="8 15" id="KW-0312">Gluconeogenesis</keyword>
<dbReference type="AlphaFoldDB" id="A0A7C4AIV6"/>
<dbReference type="EC" id="4.1.2.13" evidence="15"/>
<feature type="binding site" evidence="15">
    <location>
        <position position="232"/>
    </location>
    <ligand>
        <name>Mg(2+)</name>
        <dbReference type="ChEBI" id="CHEBI:18420"/>
        <label>4</label>
    </ligand>
</feature>
<feature type="binding site" evidence="15">
    <location>
        <position position="18"/>
    </location>
    <ligand>
        <name>Mg(2+)</name>
        <dbReference type="ChEBI" id="CHEBI:18420"/>
        <label>1</label>
    </ligand>
</feature>
<comment type="domain">
    <text evidence="15">Consists of a single catalytic domain, but remodels its active-site architecture via a large structural change to exhibit dual activities.</text>
</comment>
<evidence type="ECO:0000256" key="5">
    <source>
        <dbReference type="ARBA" id="ARBA00011820"/>
    </source>
</evidence>
<feature type="binding site" evidence="15">
    <location>
        <begin position="241"/>
        <end position="242"/>
    </location>
    <ligand>
        <name>beta-D-fructose 1,6-bisphosphate</name>
        <dbReference type="ChEBI" id="CHEBI:32966"/>
        <note>ligand shared between dimeric partners</note>
    </ligand>
</feature>
<dbReference type="HAMAP" id="MF_02067">
    <property type="entry name" value="FBP_aldolase_phosphatase"/>
    <property type="match status" value="1"/>
</dbReference>
<feature type="binding site" description="in other chain" evidence="15">
    <location>
        <position position="347"/>
    </location>
    <ligand>
        <name>beta-D-fructose 1,6-bisphosphate</name>
        <dbReference type="ChEBI" id="CHEBI:32966"/>
        <note>ligand shared between dimeric partners</note>
    </ligand>
</feature>
<evidence type="ECO:0000256" key="10">
    <source>
        <dbReference type="ARBA" id="ARBA00022801"/>
    </source>
</evidence>
<dbReference type="SUPFAM" id="SSF100950">
    <property type="entry name" value="NagB/RpiA/CoA transferase-like"/>
    <property type="match status" value="1"/>
</dbReference>
<feature type="binding site" evidence="15">
    <location>
        <position position="132"/>
    </location>
    <ligand>
        <name>dihydroxyacetone phosphate</name>
        <dbReference type="ChEBI" id="CHEBI:57642"/>
    </ligand>
</feature>
<feature type="binding site" evidence="15">
    <location>
        <position position="131"/>
    </location>
    <ligand>
        <name>Mg(2+)</name>
        <dbReference type="ChEBI" id="CHEBI:18420"/>
        <label>2</label>
    </ligand>
</feature>
<feature type="binding site" evidence="15">
    <location>
        <position position="231"/>
    </location>
    <ligand>
        <name>Mg(2+)</name>
        <dbReference type="ChEBI" id="CHEBI:18420"/>
        <label>3</label>
    </ligand>
</feature>
<dbReference type="SUPFAM" id="SSF111249">
    <property type="entry name" value="Sulfolobus fructose-1,6-bisphosphatase-like"/>
    <property type="match status" value="1"/>
</dbReference>
<feature type="binding site" description="in other chain" evidence="15">
    <location>
        <position position="286"/>
    </location>
    <ligand>
        <name>beta-D-fructose 1,6-bisphosphate</name>
        <dbReference type="ChEBI" id="CHEBI:32966"/>
        <note>ligand shared between dimeric partners</note>
    </ligand>
</feature>
<comment type="pathway">
    <text evidence="3 15">Carbohydrate biosynthesis; gluconeogenesis.</text>
</comment>
<dbReference type="GO" id="GO:0042132">
    <property type="term" value="F:fructose 1,6-bisphosphate 1-phosphatase activity"/>
    <property type="evidence" value="ECO:0007669"/>
    <property type="project" value="UniProtKB-UniRule"/>
</dbReference>